<organism evidence="1 2">
    <name type="scientific">Eutypa lata (strain UCR-EL1)</name>
    <name type="common">Grapevine dieback disease fungus</name>
    <name type="synonym">Eutypa armeniacae</name>
    <dbReference type="NCBI Taxonomy" id="1287681"/>
    <lineage>
        <taxon>Eukaryota</taxon>
        <taxon>Fungi</taxon>
        <taxon>Dikarya</taxon>
        <taxon>Ascomycota</taxon>
        <taxon>Pezizomycotina</taxon>
        <taxon>Sordariomycetes</taxon>
        <taxon>Xylariomycetidae</taxon>
        <taxon>Xylariales</taxon>
        <taxon>Diatrypaceae</taxon>
        <taxon>Eutypa</taxon>
    </lineage>
</organism>
<dbReference type="AlphaFoldDB" id="M7SNX2"/>
<reference evidence="2" key="1">
    <citation type="journal article" date="2013" name="Genome Announc.">
        <title>Draft genome sequence of the grapevine dieback fungus Eutypa lata UCR-EL1.</title>
        <authorList>
            <person name="Blanco-Ulate B."/>
            <person name="Rolshausen P.E."/>
            <person name="Cantu D."/>
        </authorList>
    </citation>
    <scope>NUCLEOTIDE SEQUENCE [LARGE SCALE GENOMIC DNA]</scope>
    <source>
        <strain evidence="2">UCR-EL1</strain>
    </source>
</reference>
<evidence type="ECO:0000313" key="2">
    <source>
        <dbReference type="Proteomes" id="UP000012174"/>
    </source>
</evidence>
<dbReference type="HOGENOM" id="CLU_030266_1_0_1"/>
<dbReference type="OMA" id="IVVWYKE"/>
<dbReference type="KEGG" id="ela:UCREL1_7098"/>
<dbReference type="PANTHER" id="PTHR40619:SF3">
    <property type="entry name" value="FUNGAL STAND N-TERMINAL GOODBYE DOMAIN-CONTAINING PROTEIN"/>
    <property type="match status" value="1"/>
</dbReference>
<gene>
    <name evidence="1" type="ORF">UCREL1_7098</name>
</gene>
<keyword evidence="2" id="KW-1185">Reference proteome</keyword>
<name>M7SNX2_EUTLA</name>
<dbReference type="PANTHER" id="PTHR40619">
    <property type="entry name" value="FUNGAL STAND N-TERMINAL GOODBYE DOMAIN-CONTAINING PROTEIN"/>
    <property type="match status" value="1"/>
</dbReference>
<accession>M7SNX2</accession>
<dbReference type="eggNOG" id="ENOG502SHRF">
    <property type="taxonomic scope" value="Eukaryota"/>
</dbReference>
<evidence type="ECO:0000313" key="1">
    <source>
        <dbReference type="EMBL" id="EMR65917.1"/>
    </source>
</evidence>
<protein>
    <recommendedName>
        <fullName evidence="3">Phytanoyl-dioxygenase family protein</fullName>
    </recommendedName>
</protein>
<proteinExistence type="predicted"/>
<dbReference type="EMBL" id="KB706756">
    <property type="protein sequence ID" value="EMR65917.1"/>
    <property type="molecule type" value="Genomic_DNA"/>
</dbReference>
<evidence type="ECO:0008006" key="3">
    <source>
        <dbReference type="Google" id="ProtNLM"/>
    </source>
</evidence>
<sequence length="531" mass="60273">MMEAIEREDYLRSRNRHPRNDAARFVENNIVIAGQSAPVYSERRDSFVNVPDAAQDNKISMELWKEADEEKDQLFATMEQVRTKLAKKAKVEKEALNLRCCKWEQVMQEVQTTATDWKTSAKNSKTMLCIDKVGRNSDVFSSWLELLPSGDYSSSICGVFKIAFEAAGQYSRVEEAIFETLSEIPEILESSRRYIEIYADLQYQSLEEKTFYLFRSILRTLIHVMKFFSDSKIHVQKMEDLSRRLIAFESGQTDNPTNLNRPSKAMALEMARTLLELIHFDQGVTSSDTASYLRMGLSLDERPKARAAAMVTNDRFKAFMSDELASSALLVNGHADLASVEGISPLSFVSAEFVRIAESTGRAFVTKFFCGQHPPRYGQSFPPSPSRGLMASLVGQLVSQMLDKGVDVDLSFLSQSDWHDIYGLELSTLCSVFRELTNQLPAQSLLLCIIDEITQYETTALANDINVIFKKLTRLVKRREDIIFKLLVTAHSRAMRISKHFVGQMLDLPEDIEADDSSGWHMTTMGDRREV</sequence>
<dbReference type="Proteomes" id="UP000012174">
    <property type="component" value="Unassembled WGS sequence"/>
</dbReference>
<dbReference type="OrthoDB" id="5419927at2759"/>